<accession>A0A6C0E1X6</accession>
<dbReference type="CDD" id="cd06532">
    <property type="entry name" value="Glyco_transf_25"/>
    <property type="match status" value="1"/>
</dbReference>
<reference evidence="2" key="1">
    <citation type="journal article" date="2020" name="Nature">
        <title>Giant virus diversity and host interactions through global metagenomics.</title>
        <authorList>
            <person name="Schulz F."/>
            <person name="Roux S."/>
            <person name="Paez-Espino D."/>
            <person name="Jungbluth S."/>
            <person name="Walsh D.A."/>
            <person name="Denef V.J."/>
            <person name="McMahon K.D."/>
            <person name="Konstantinidis K.T."/>
            <person name="Eloe-Fadrosh E.A."/>
            <person name="Kyrpides N.C."/>
            <person name="Woyke T."/>
        </authorList>
    </citation>
    <scope>NUCLEOTIDE SEQUENCE</scope>
    <source>
        <strain evidence="2">GVMAG-M-3300023179-111</strain>
    </source>
</reference>
<proteinExistence type="predicted"/>
<protein>
    <recommendedName>
        <fullName evidence="1">Glycosyl transferase family 25 domain-containing protein</fullName>
    </recommendedName>
</protein>
<feature type="domain" description="Glycosyl transferase family 25" evidence="1">
    <location>
        <begin position="396"/>
        <end position="570"/>
    </location>
</feature>
<sequence length="717" mass="84868">MTENIDDTISKNFILSPSETNSVNLLRYFRTNNLFNITTLLSEYFENMFPYSTDIKDECSISYYYSNNHYKSYDVHERCLNMRGLNQNIAWRMLFNQHFSINQVADRFISYNKDIVNYITNKPKKDFPLVTLTITTCKRFDLFEKTMNSLLNCVDIDSIDFWFCVDDNSSSEDRDKMKSLYPFFNFYFKNIKEKGHPQSMNIIKNYVKTPYIFHLEDDWKFFVRRNYVKDAIEVIESNKSIGQCLFNKNYSEIESDIDVKGGIFNLTNSGFRYFIHEYCKNEEDIKKWTAKHGNCKSSSYWPHWSLRPSVFKTCIFNELGDFDEKVSHFEMNYAHRYASRGYVSAFFEGIYCLHTGRLTSERDDETKLNAYKLNNEAQFYGKEELFTDKNKNFKFKTFVVNLDRRHDRWQTFIKNADNSIKFLNYERFSAVDGKNIKNSCQLQQIFENNDYNMRRGMVGCLLSHVKLYTDLINSENDYFIILEDDIEFTPNFEDKYNNVLSQLSDKSWDFLFLGHHVKDKNKQNEELNKDKTPVITKRNAYWSFLNSLGGTGGYIITKQGAIKLLDFINKSGSTNGIDTLIQKSANELDIYYTNPHLIFTDCYRGDNNLDTDIQFDYSNDLVLSLEQRLQNELNFFDNNINLISDLDKAKELSSNKSNKDSFYFISTNNVDDIIECCVHPYYTLENKIIFVIPNSINVNRYFHRFKKFDKYDISDVL</sequence>
<dbReference type="Pfam" id="PF01755">
    <property type="entry name" value="Glyco_transf_25"/>
    <property type="match status" value="1"/>
</dbReference>
<organism evidence="2">
    <name type="scientific">viral metagenome</name>
    <dbReference type="NCBI Taxonomy" id="1070528"/>
    <lineage>
        <taxon>unclassified sequences</taxon>
        <taxon>metagenomes</taxon>
        <taxon>organismal metagenomes</taxon>
    </lineage>
</organism>
<dbReference type="InterPro" id="IPR029044">
    <property type="entry name" value="Nucleotide-diphossugar_trans"/>
</dbReference>
<dbReference type="EMBL" id="MN739715">
    <property type="protein sequence ID" value="QHT22621.1"/>
    <property type="molecule type" value="Genomic_DNA"/>
</dbReference>
<name>A0A6C0E1X6_9ZZZZ</name>
<dbReference type="AlphaFoldDB" id="A0A6C0E1X6"/>
<dbReference type="SUPFAM" id="SSF53448">
    <property type="entry name" value="Nucleotide-diphospho-sugar transferases"/>
    <property type="match status" value="1"/>
</dbReference>
<evidence type="ECO:0000313" key="2">
    <source>
        <dbReference type="EMBL" id="QHT22621.1"/>
    </source>
</evidence>
<evidence type="ECO:0000259" key="1">
    <source>
        <dbReference type="Pfam" id="PF01755"/>
    </source>
</evidence>
<dbReference type="InterPro" id="IPR002654">
    <property type="entry name" value="Glyco_trans_25"/>
</dbReference>